<feature type="transmembrane region" description="Helical" evidence="1">
    <location>
        <begin position="297"/>
        <end position="314"/>
    </location>
</feature>
<proteinExistence type="predicted"/>
<keyword evidence="1" id="KW-0812">Transmembrane</keyword>
<feature type="transmembrane region" description="Helical" evidence="1">
    <location>
        <begin position="273"/>
        <end position="291"/>
    </location>
</feature>
<sequence length="489" mass="57619">MIELETSIHDAYSLEVKVGFKSDKIGQQAEFESNTWLFIPNSLDINASTYRKEQFYSDVKSKIRFITPTYLLKEIVDNGAVPLNNLKSALNDVLTDDKSDMDLLMEYEFQLKMFMAIFRSALRDHITFTKKCITTEDFEEQCIEFVAIVDNISIQFRAIRELIDNIEEENEIRNFYEFADEYLSYAIIHQIFNFLERLSVEQYKSVYQHFVGLISREKEYMRKQNYLDIIKGDKENNQKVVYRHAMLDKYIESDLVLTSNKRRDEDGVIAQQIYYSLAAGLSMIFATVIAFSFQQKYGNFTMPLFVALVISYMLKDRIKELMRYYFIGKIGGKYYDNKTNISVKEQKIGWIREAIDFIAEDKVPEEVLNIRDRSALLEIENKIHNEKILLYRKKVHLDNKKVIKESTYAFDGINDIMHFNLTRFSQRMNNPYIAVYTLDDETGEPEQVLADKIYYLNFITQIKYDGKVDYKRFRVVCKRTGIEAIEALA</sequence>
<dbReference type="AlphaFoldDB" id="A0A1H6SN04"/>
<evidence type="ECO:0000313" key="2">
    <source>
        <dbReference type="EMBL" id="SEI69318.1"/>
    </source>
</evidence>
<dbReference type="EMBL" id="FNYS01000003">
    <property type="protein sequence ID" value="SEI69318.1"/>
    <property type="molecule type" value="Genomic_DNA"/>
</dbReference>
<gene>
    <name evidence="2" type="ORF">SAMN04488018_10392</name>
</gene>
<evidence type="ECO:0000313" key="3">
    <source>
        <dbReference type="Proteomes" id="UP000183077"/>
    </source>
</evidence>
<dbReference type="Proteomes" id="UP000183077">
    <property type="component" value="Unassembled WGS sequence"/>
</dbReference>
<organism evidence="2 3">
    <name type="scientific">Myroides marinus</name>
    <dbReference type="NCBI Taxonomy" id="703342"/>
    <lineage>
        <taxon>Bacteria</taxon>
        <taxon>Pseudomonadati</taxon>
        <taxon>Bacteroidota</taxon>
        <taxon>Flavobacteriia</taxon>
        <taxon>Flavobacteriales</taxon>
        <taxon>Flavobacteriaceae</taxon>
        <taxon>Myroides</taxon>
    </lineage>
</organism>
<keyword evidence="1" id="KW-1133">Transmembrane helix</keyword>
<dbReference type="GeneID" id="82256220"/>
<protein>
    <submittedName>
        <fullName evidence="2">Uncharacterized protein</fullName>
    </submittedName>
</protein>
<keyword evidence="1" id="KW-0472">Membrane</keyword>
<accession>A0A1H6SN04</accession>
<reference evidence="2 3" key="1">
    <citation type="submission" date="2016-10" db="EMBL/GenBank/DDBJ databases">
        <authorList>
            <person name="de Groot N.N."/>
        </authorList>
    </citation>
    <scope>NUCLEOTIDE SEQUENCE [LARGE SCALE GENOMIC DNA]</scope>
    <source>
        <strain evidence="2 3">DSM 23048</strain>
    </source>
</reference>
<evidence type="ECO:0000256" key="1">
    <source>
        <dbReference type="SAM" id="Phobius"/>
    </source>
</evidence>
<dbReference type="RefSeq" id="WP_074744908.1">
    <property type="nucleotide sequence ID" value="NZ_FNYS01000003.1"/>
</dbReference>
<name>A0A1H6SN04_9FLAO</name>